<feature type="compositionally biased region" description="Basic residues" evidence="1">
    <location>
        <begin position="179"/>
        <end position="189"/>
    </location>
</feature>
<dbReference type="AlphaFoldDB" id="A0A087AG62"/>
<protein>
    <submittedName>
        <fullName evidence="2">Uncharacterized protein</fullName>
    </submittedName>
</protein>
<sequence length="263" mass="28700">MLQSRRRRPGPMRSHAILSLRPRGSRTLVAIQKSIQAKADTGARGLRSRSSGFNARGSTPSVVGRFLQKTATSQYDTTHGRMCDGVGGCARRRFADPASRNVDGADETGRKRAFSVPTHRTSRRTHPQRPNPSGQSTNPPAKRPFSVPTCRTSRRTHPRISLLASQLIEPADETGRSVPNHRHSRRNRTHPSPPASRTIEPADEPTRSVPNHPVGRRNRTETGPTASQSVGAADESGRKQVVLRVGISTAPTKRDARVSSASR</sequence>
<reference evidence="2 3" key="1">
    <citation type="submission" date="2014-03" db="EMBL/GenBank/DDBJ databases">
        <title>Genomics of Bifidobacteria.</title>
        <authorList>
            <person name="Ventura M."/>
            <person name="Milani C."/>
            <person name="Lugli G.A."/>
        </authorList>
    </citation>
    <scope>NUCLEOTIDE SEQUENCE [LARGE SCALE GENOMIC DNA]</scope>
    <source>
        <strain evidence="2 3">LMG 10510</strain>
    </source>
</reference>
<feature type="compositionally biased region" description="Polar residues" evidence="1">
    <location>
        <begin position="48"/>
        <end position="60"/>
    </location>
</feature>
<dbReference type="Proteomes" id="UP000028995">
    <property type="component" value="Unassembled WGS sequence"/>
</dbReference>
<dbReference type="EMBL" id="JGYU01000003">
    <property type="protein sequence ID" value="KFI57762.1"/>
    <property type="molecule type" value="Genomic_DNA"/>
</dbReference>
<evidence type="ECO:0000313" key="2">
    <source>
        <dbReference type="EMBL" id="KFI57762.1"/>
    </source>
</evidence>
<organism evidence="2 3">
    <name type="scientific">Bifidobacterium choerinum</name>
    <dbReference type="NCBI Taxonomy" id="35760"/>
    <lineage>
        <taxon>Bacteria</taxon>
        <taxon>Bacillati</taxon>
        <taxon>Actinomycetota</taxon>
        <taxon>Actinomycetes</taxon>
        <taxon>Bifidobacteriales</taxon>
        <taxon>Bifidobacteriaceae</taxon>
        <taxon>Bifidobacterium</taxon>
    </lineage>
</organism>
<accession>A0A087AG62</accession>
<keyword evidence="3" id="KW-1185">Reference proteome</keyword>
<comment type="caution">
    <text evidence="2">The sequence shown here is derived from an EMBL/GenBank/DDBJ whole genome shotgun (WGS) entry which is preliminary data.</text>
</comment>
<proteinExistence type="predicted"/>
<evidence type="ECO:0000313" key="3">
    <source>
        <dbReference type="Proteomes" id="UP000028995"/>
    </source>
</evidence>
<feature type="compositionally biased region" description="Polar residues" evidence="1">
    <location>
        <begin position="221"/>
        <end position="230"/>
    </location>
</feature>
<feature type="region of interest" description="Disordered" evidence="1">
    <location>
        <begin position="99"/>
        <end position="263"/>
    </location>
</feature>
<gene>
    <name evidence="2" type="ORF">BCHO_0921</name>
</gene>
<name>A0A087AG62_9BIFI</name>
<evidence type="ECO:0000256" key="1">
    <source>
        <dbReference type="SAM" id="MobiDB-lite"/>
    </source>
</evidence>
<feature type="region of interest" description="Disordered" evidence="1">
    <location>
        <begin position="40"/>
        <end position="60"/>
    </location>
</feature>